<feature type="signal peptide" evidence="1">
    <location>
        <begin position="1"/>
        <end position="20"/>
    </location>
</feature>
<dbReference type="InterPro" id="IPR001611">
    <property type="entry name" value="Leu-rich_rpt"/>
</dbReference>
<reference evidence="2" key="2">
    <citation type="submission" date="2022-04" db="EMBL/GenBank/DDBJ databases">
        <title>Complete Genome Sequence of Flavobacterium sediminilitoris YSM-43, Isolated from a Tidal Sediment.</title>
        <authorList>
            <person name="Lee P.A."/>
        </authorList>
    </citation>
    <scope>NUCLEOTIDE SEQUENCE</scope>
    <source>
        <strain evidence="2">YSM-43</strain>
    </source>
</reference>
<dbReference type="EMBL" id="CP090145">
    <property type="protein sequence ID" value="UOX34575.1"/>
    <property type="molecule type" value="Genomic_DNA"/>
</dbReference>
<sequence>MSIKQLLLVFSFVLCIKLNAQTTAIPDANFEQKLIDLSIDTNGLNGNILNSDAQAVTSLIITGNTVTNFTGLEAFVNVVTLNLGSNPFATVPLTTLTSLESLQFTGNDMLNSLDLSQNILLNNLNIQSNTSVIGEAPIVTLNLANNINLINLRINRFTNLSNLILPVTTTLINIEINTIADPTLDFSLISALEDLTISGSYGSVTITLPNVFNNLKNVSISSITIPTIDLSSYLNLESLRLTATYIENLILPNSTTLEDIYVLIHNIQNPISFASLPNLSDLTISSNGTVPLIVDVSQNLALTDINLSSNDMSVLDLTQNVLLEDINISNNEFATIDLSQNVLADRINVSNNNLTSLDLTFNVLLEYLNAGNNLLPDLDVTQNVILRQISINDNLFTLTGLDLSQNTELSYLDASNNQIESLDITNNIKIVSVVLHHNLFSGTDILDQLYTIKSNNYGVSASNIIDVSFNNLSGPMPDFVSLVGTNANYFRFYFHNNAFEFGHFEGQHSQFVNFLSQFNYFGGYPLPIMTQYWYAPQAKVDTIDTINATAGSSVTLTTACAGAQNHYVWFKDGVAIPGAPDSPNYVINNVSSCDIGVYHSEILSDLVPFDNTNAPGTSGKNLLLVRNDITLNVNYTSACVTLNSPVNGATNVPINGGISWNGNPGACGYFLSIGTTLGGTNIANNIDVGDVTTYNIGTNFPANTLLYVTITPYFQTGPALVCPSESFTTSAATVLPDCTTISYPILSTTDVPVDSNITWNSSINATGYFISIGTTSGGNDIVNMLDVGNVTTYDPVNDFAEGVQIFVTIIPYNSLGNATGCTEESFTTFSNLPLPICTTLTLPLNNATDVPVDSNITWNAATDATGYFISYGTNNAANNIENMVDVGNMLTYNPATDFPDETIIYVVITPYNSTGNAVACSTESFETEVVIPVCTTLTSPLNNTTNVSISSNISWNAVSNATGYFISYGTNNAANNIENMIDVGNTLTYNPPTDFPDETVIYVVITPYNSTGNAVACSTESFETEVILPVCTTLTSPLNNATNVSINSNISWNAVSNATGYFISYGTNNAANNIENMVDVGNMLTYNPPADFPDETIIYVVITPYNSAGNAVGCLIENFETEVVIPVCTTLTSPLNNTTNVSISSNISWNAVSNATGYFVSYGTNNAANNIENMVDVGNMLTYNPPTDFPDETVIYVVITSYNSAGNAIGCSIESFETEVIEPICTSLIFPQDGAINVEVDANISWNSVSNATGYFISIGTSPNGNEISNMLDVGNVTYYNPTNNFLDDVIIYITITPYNSVGNPIESCSQESFKIQNRQIVTPLFFTPNGDGYNDIWKIYDPKNEVKTIYIFDRYGKLLHNISNSNGSWDGTFGNQVLPATDYWYVLELKNSNTIKGHFSLKR</sequence>
<reference evidence="2" key="1">
    <citation type="submission" date="2021-12" db="EMBL/GenBank/DDBJ databases">
        <authorList>
            <person name="Cha I.-T."/>
            <person name="Lee K.-E."/>
            <person name="Park S.-J."/>
        </authorList>
    </citation>
    <scope>NUCLEOTIDE SEQUENCE</scope>
    <source>
        <strain evidence="2">YSM-43</strain>
    </source>
</reference>
<evidence type="ECO:0000313" key="2">
    <source>
        <dbReference type="EMBL" id="UOX34575.1"/>
    </source>
</evidence>
<dbReference type="PROSITE" id="PS51450">
    <property type="entry name" value="LRR"/>
    <property type="match status" value="1"/>
</dbReference>
<dbReference type="Gene3D" id="2.60.40.10">
    <property type="entry name" value="Immunoglobulins"/>
    <property type="match status" value="5"/>
</dbReference>
<keyword evidence="1" id="KW-0732">Signal</keyword>
<evidence type="ECO:0000256" key="1">
    <source>
        <dbReference type="SAM" id="SignalP"/>
    </source>
</evidence>
<protein>
    <submittedName>
        <fullName evidence="2">T9SS type B sorting domain-containing protein</fullName>
    </submittedName>
</protein>
<dbReference type="Proteomes" id="UP000830454">
    <property type="component" value="Chromosome"/>
</dbReference>
<dbReference type="NCBIfam" id="TIGR04131">
    <property type="entry name" value="Bac_Flav_CTERM"/>
    <property type="match status" value="1"/>
</dbReference>
<accession>A0ABY4HNY0</accession>
<dbReference type="Gene3D" id="3.80.10.10">
    <property type="entry name" value="Ribonuclease Inhibitor"/>
    <property type="match status" value="2"/>
</dbReference>
<proteinExistence type="predicted"/>
<dbReference type="InterPro" id="IPR026341">
    <property type="entry name" value="T9SS_type_B"/>
</dbReference>
<gene>
    <name evidence="2" type="ORF">LXD69_03480</name>
</gene>
<name>A0ABY4HNY0_9FLAO</name>
<dbReference type="SUPFAM" id="SSF52058">
    <property type="entry name" value="L domain-like"/>
    <property type="match status" value="2"/>
</dbReference>
<organism evidence="2 3">
    <name type="scientific">Flavobacterium sediminilitoris</name>
    <dbReference type="NCBI Taxonomy" id="2024526"/>
    <lineage>
        <taxon>Bacteria</taxon>
        <taxon>Pseudomonadati</taxon>
        <taxon>Bacteroidota</taxon>
        <taxon>Flavobacteriia</taxon>
        <taxon>Flavobacteriales</taxon>
        <taxon>Flavobacteriaceae</taxon>
        <taxon>Flavobacterium</taxon>
    </lineage>
</organism>
<dbReference type="InterPro" id="IPR032675">
    <property type="entry name" value="LRR_dom_sf"/>
</dbReference>
<dbReference type="Pfam" id="PF13585">
    <property type="entry name" value="CHU_C"/>
    <property type="match status" value="1"/>
</dbReference>
<feature type="chain" id="PRO_5045621681" evidence="1">
    <location>
        <begin position="21"/>
        <end position="1404"/>
    </location>
</feature>
<dbReference type="RefSeq" id="WP_246917607.1">
    <property type="nucleotide sequence ID" value="NZ_CP090145.1"/>
</dbReference>
<evidence type="ECO:0000313" key="3">
    <source>
        <dbReference type="Proteomes" id="UP000830454"/>
    </source>
</evidence>
<dbReference type="InterPro" id="IPR013783">
    <property type="entry name" value="Ig-like_fold"/>
</dbReference>
<keyword evidence="3" id="KW-1185">Reference proteome</keyword>